<protein>
    <recommendedName>
        <fullName evidence="2">CN hydrolase domain-containing protein</fullName>
    </recommendedName>
</protein>
<reference evidence="3" key="1">
    <citation type="journal article" date="2014" name="Int. J. Syst. Evol. Microbiol.">
        <title>Complete genome sequence of Corynebacterium casei LMG S-19264T (=DSM 44701T), isolated from a smear-ripened cheese.</title>
        <authorList>
            <consortium name="US DOE Joint Genome Institute (JGI-PGF)"/>
            <person name="Walter F."/>
            <person name="Albersmeier A."/>
            <person name="Kalinowski J."/>
            <person name="Ruckert C."/>
        </authorList>
    </citation>
    <scope>NUCLEOTIDE SEQUENCE</scope>
    <source>
        <strain evidence="3">JCM 3093</strain>
    </source>
</reference>
<evidence type="ECO:0000313" key="3">
    <source>
        <dbReference type="EMBL" id="GGK54336.1"/>
    </source>
</evidence>
<dbReference type="SUPFAM" id="SSF56317">
    <property type="entry name" value="Carbon-nitrogen hydrolase"/>
    <property type="match status" value="1"/>
</dbReference>
<dbReference type="PROSITE" id="PS50263">
    <property type="entry name" value="CN_HYDROLASE"/>
    <property type="match status" value="1"/>
</dbReference>
<dbReference type="Pfam" id="PF00795">
    <property type="entry name" value="CN_hydrolase"/>
    <property type="match status" value="1"/>
</dbReference>
<dbReference type="AlphaFoldDB" id="A0AA37BD65"/>
<comment type="similarity">
    <text evidence="1">Belongs to the carbon-nitrogen hydrolase superfamily. NIT1/NIT2 family.</text>
</comment>
<dbReference type="Gene3D" id="3.60.110.10">
    <property type="entry name" value="Carbon-nitrogen hydrolase"/>
    <property type="match status" value="1"/>
</dbReference>
<comment type="caution">
    <text evidence="3">The sequence shown here is derived from an EMBL/GenBank/DDBJ whole genome shotgun (WGS) entry which is preliminary data.</text>
</comment>
<reference evidence="3" key="2">
    <citation type="submission" date="2022-09" db="EMBL/GenBank/DDBJ databases">
        <authorList>
            <person name="Sun Q."/>
            <person name="Ohkuma M."/>
        </authorList>
    </citation>
    <scope>NUCLEOTIDE SEQUENCE</scope>
    <source>
        <strain evidence="3">JCM 3093</strain>
    </source>
</reference>
<dbReference type="PANTHER" id="PTHR23088">
    <property type="entry name" value="NITRILASE-RELATED"/>
    <property type="match status" value="1"/>
</dbReference>
<evidence type="ECO:0000313" key="4">
    <source>
        <dbReference type="Proteomes" id="UP000627984"/>
    </source>
</evidence>
<feature type="domain" description="CN hydrolase" evidence="2">
    <location>
        <begin position="3"/>
        <end position="237"/>
    </location>
</feature>
<dbReference type="CDD" id="cd07197">
    <property type="entry name" value="nitrilase"/>
    <property type="match status" value="1"/>
</dbReference>
<sequence length="259" mass="28178">MIVRTAVAQIPVSWNVRENLAEIARVVKACADDDLVVLPEGALSGYGTDLSPLADLDPGELDEAMTELAKLAIRSAVHVVCGSLVFDAGRWWNAAILFDPEGRRSFYRKINLAMNERGVLAAGSELPVHRLTLPGGAVDVGVQICREIRFPEQWGYMARSGAKVLAYLTNAANPDEPSGVWRSHLISRAAENQRWVLAANVADPISHCPTMIVSPRGKVVSEVAGGEPAVLRAVIDTDAASEWYLGQRRRDVIEMHYLG</sequence>
<dbReference type="RefSeq" id="WP_191893884.1">
    <property type="nucleotide sequence ID" value="NZ_BMQD01000003.1"/>
</dbReference>
<dbReference type="InterPro" id="IPR003010">
    <property type="entry name" value="C-N_Hydrolase"/>
</dbReference>
<dbReference type="Proteomes" id="UP000627984">
    <property type="component" value="Unassembled WGS sequence"/>
</dbReference>
<proteinExistence type="inferred from homology"/>
<organism evidence="3 4">
    <name type="scientific">Planomonospora parontospora</name>
    <dbReference type="NCBI Taxonomy" id="58119"/>
    <lineage>
        <taxon>Bacteria</taxon>
        <taxon>Bacillati</taxon>
        <taxon>Actinomycetota</taxon>
        <taxon>Actinomycetes</taxon>
        <taxon>Streptosporangiales</taxon>
        <taxon>Streptosporangiaceae</taxon>
        <taxon>Planomonospora</taxon>
    </lineage>
</organism>
<dbReference type="InterPro" id="IPR036526">
    <property type="entry name" value="C-N_Hydrolase_sf"/>
</dbReference>
<dbReference type="PANTHER" id="PTHR23088:SF27">
    <property type="entry name" value="DEAMINATED GLUTATHIONE AMIDASE"/>
    <property type="match status" value="1"/>
</dbReference>
<dbReference type="EMBL" id="BMQD01000003">
    <property type="protein sequence ID" value="GGK54336.1"/>
    <property type="molecule type" value="Genomic_DNA"/>
</dbReference>
<evidence type="ECO:0000256" key="1">
    <source>
        <dbReference type="ARBA" id="ARBA00010613"/>
    </source>
</evidence>
<gene>
    <name evidence="3" type="ORF">GCM10010126_12320</name>
</gene>
<name>A0AA37BD65_9ACTN</name>
<accession>A0AA37BD65</accession>
<evidence type="ECO:0000259" key="2">
    <source>
        <dbReference type="PROSITE" id="PS50263"/>
    </source>
</evidence>